<accession>A0A165JP48</accession>
<dbReference type="EMBL" id="KV423918">
    <property type="protein sequence ID" value="KZT62096.1"/>
    <property type="molecule type" value="Genomic_DNA"/>
</dbReference>
<reference evidence="2 3" key="1">
    <citation type="journal article" date="2016" name="Mol. Biol. Evol.">
        <title>Comparative Genomics of Early-Diverging Mushroom-Forming Fungi Provides Insights into the Origins of Lignocellulose Decay Capabilities.</title>
        <authorList>
            <person name="Nagy L.G."/>
            <person name="Riley R."/>
            <person name="Tritt A."/>
            <person name="Adam C."/>
            <person name="Daum C."/>
            <person name="Floudas D."/>
            <person name="Sun H."/>
            <person name="Yadav J.S."/>
            <person name="Pangilinan J."/>
            <person name="Larsson K.H."/>
            <person name="Matsuura K."/>
            <person name="Barry K."/>
            <person name="Labutti K."/>
            <person name="Kuo R."/>
            <person name="Ohm R.A."/>
            <person name="Bhattacharya S.S."/>
            <person name="Shirouzu T."/>
            <person name="Yoshinaga Y."/>
            <person name="Martin F.M."/>
            <person name="Grigoriev I.V."/>
            <person name="Hibbett D.S."/>
        </authorList>
    </citation>
    <scope>NUCLEOTIDE SEQUENCE [LARGE SCALE GENOMIC DNA]</scope>
    <source>
        <strain evidence="2 3">HHB12733</strain>
    </source>
</reference>
<gene>
    <name evidence="2" type="ORF">CALCODRAFT_277223</name>
</gene>
<protein>
    <submittedName>
        <fullName evidence="2">Uncharacterized protein</fullName>
    </submittedName>
</protein>
<evidence type="ECO:0000313" key="3">
    <source>
        <dbReference type="Proteomes" id="UP000076842"/>
    </source>
</evidence>
<dbReference type="AlphaFoldDB" id="A0A165JP48"/>
<dbReference type="InParanoid" id="A0A165JP48"/>
<feature type="region of interest" description="Disordered" evidence="1">
    <location>
        <begin position="101"/>
        <end position="121"/>
    </location>
</feature>
<dbReference type="Proteomes" id="UP000076842">
    <property type="component" value="Unassembled WGS sequence"/>
</dbReference>
<proteinExistence type="predicted"/>
<keyword evidence="3" id="KW-1185">Reference proteome</keyword>
<evidence type="ECO:0000313" key="2">
    <source>
        <dbReference type="EMBL" id="KZT62096.1"/>
    </source>
</evidence>
<organism evidence="2 3">
    <name type="scientific">Calocera cornea HHB12733</name>
    <dbReference type="NCBI Taxonomy" id="1353952"/>
    <lineage>
        <taxon>Eukaryota</taxon>
        <taxon>Fungi</taxon>
        <taxon>Dikarya</taxon>
        <taxon>Basidiomycota</taxon>
        <taxon>Agaricomycotina</taxon>
        <taxon>Dacrymycetes</taxon>
        <taxon>Dacrymycetales</taxon>
        <taxon>Dacrymycetaceae</taxon>
        <taxon>Calocera</taxon>
    </lineage>
</organism>
<sequence>MCPAGYRVSLRVALPPLQDMNDVDMALRTAWNFLLRLCIASLVLDTYTHPARSPLGSISGVSHAATPAACSRTYDRTGRGGACGVRAKDVTVSLFPNAATVRPEANHGPPPSDPPNFDPGTPTGFYRRFPAAYVTLDSDHSVLHPCTHIRISQLQKYSMDERQKQQAVRA</sequence>
<feature type="compositionally biased region" description="Pro residues" evidence="1">
    <location>
        <begin position="108"/>
        <end position="117"/>
    </location>
</feature>
<evidence type="ECO:0000256" key="1">
    <source>
        <dbReference type="SAM" id="MobiDB-lite"/>
    </source>
</evidence>
<name>A0A165JP48_9BASI</name>